<comment type="cofactor">
    <cofactor evidence="1 11">
        <name>Zn(2+)</name>
        <dbReference type="ChEBI" id="CHEBI:29105"/>
    </cofactor>
</comment>
<evidence type="ECO:0000256" key="2">
    <source>
        <dbReference type="ARBA" id="ARBA00004141"/>
    </source>
</evidence>
<evidence type="ECO:0000256" key="4">
    <source>
        <dbReference type="ARBA" id="ARBA00022670"/>
    </source>
</evidence>
<reference evidence="13" key="3">
    <citation type="submission" date="2024-05" db="EMBL/GenBank/DDBJ databases">
        <authorList>
            <person name="de Witt J."/>
        </authorList>
    </citation>
    <scope>NUCLEOTIDE SEQUENCE</scope>
    <source>
        <strain evidence="13">FZJ</strain>
    </source>
</reference>
<keyword evidence="8 11" id="KW-1133">Transmembrane helix</keyword>
<keyword evidence="16" id="KW-1185">Reference proteome</keyword>
<dbReference type="GO" id="GO:0046872">
    <property type="term" value="F:metal ion binding"/>
    <property type="evidence" value="ECO:0007669"/>
    <property type="project" value="UniProtKB-KW"/>
</dbReference>
<dbReference type="EMBL" id="JAVRDO010000004">
    <property type="protein sequence ID" value="MDX9687014.1"/>
    <property type="molecule type" value="Genomic_DNA"/>
</dbReference>
<keyword evidence="11" id="KW-0479">Metal-binding</keyword>
<dbReference type="Pfam" id="PF02163">
    <property type="entry name" value="Peptidase_M50"/>
    <property type="match status" value="1"/>
</dbReference>
<evidence type="ECO:0000313" key="13">
    <source>
        <dbReference type="EMBL" id="MDX9687014.1"/>
    </source>
</evidence>
<comment type="subcellular location">
    <subcellularLocation>
        <location evidence="2">Membrane</location>
        <topology evidence="2">Multi-pass membrane protein</topology>
    </subcellularLocation>
</comment>
<dbReference type="CDD" id="cd06163">
    <property type="entry name" value="S2P-M50_PDZ_RseP-like"/>
    <property type="match status" value="2"/>
</dbReference>
<organism evidence="14 15">
    <name type="scientific">Halopseudomonas formosensis</name>
    <dbReference type="NCBI Taxonomy" id="1002526"/>
    <lineage>
        <taxon>Bacteria</taxon>
        <taxon>Pseudomonadati</taxon>
        <taxon>Pseudomonadota</taxon>
        <taxon>Gammaproteobacteria</taxon>
        <taxon>Pseudomonadales</taxon>
        <taxon>Pseudomonadaceae</taxon>
        <taxon>Halopseudomonas</taxon>
    </lineage>
</organism>
<keyword evidence="9 11" id="KW-0482">Metalloprotease</keyword>
<dbReference type="InterPro" id="IPR036034">
    <property type="entry name" value="PDZ_sf"/>
</dbReference>
<evidence type="ECO:0000256" key="3">
    <source>
        <dbReference type="ARBA" id="ARBA00007931"/>
    </source>
</evidence>
<keyword evidence="6 11" id="KW-0378">Hydrolase</keyword>
<dbReference type="PANTHER" id="PTHR42837:SF2">
    <property type="entry name" value="MEMBRANE METALLOPROTEASE ARASP2, CHLOROPLASTIC-RELATED"/>
    <property type="match status" value="1"/>
</dbReference>
<dbReference type="AlphaFoldDB" id="A0A1I5ZS13"/>
<sequence>MDLLFTLLATVVALGLLVTIHEYGHFWVARRCGVKVLRFSIGFGPALYSWHDRHGTEFVIAGIPLGGYVKMLDEREAPVDADQLDQAFNRKSVKQRIAIVAAGPVANFLLAIVAFWIIAVVGITTIAPVTGPIEPGSIAERAGLVEGLEILEVDGNATPSWHDVNLQLVRRLGETGELRILAREGENAPRSYTLQLDSWLRGADQPDPMEALGLSTWRPVIAPLIDQLSPQGAAERAGLQAGDLILAINGEPVQDWMGQVVPRIQASGGEPLELTLERAGRTLSITLTPDVREQDGRQVGFIGAGIAPFEWPEHMVRQIDYNPLVAIPVAVVKTWDMTVLTLDSLKKMVTGLVSAKNLSGPITIAKVAGASAKSGLESFLSFIAYLSISLGVLNLLPIPVLDGGHLVYYVAEWIRGKPLSERIQGWGLQIGLTLIVGVMLFAIYNDISRLGN</sequence>
<dbReference type="SUPFAM" id="SSF50156">
    <property type="entry name" value="PDZ domain-like"/>
    <property type="match status" value="2"/>
</dbReference>
<dbReference type="SMART" id="SM00228">
    <property type="entry name" value="PDZ"/>
    <property type="match status" value="2"/>
</dbReference>
<dbReference type="InterPro" id="IPR041489">
    <property type="entry name" value="PDZ_6"/>
</dbReference>
<dbReference type="EMBL" id="FOYD01000001">
    <property type="protein sequence ID" value="SFQ59269.1"/>
    <property type="molecule type" value="Genomic_DNA"/>
</dbReference>
<feature type="domain" description="PDZ" evidence="12">
    <location>
        <begin position="193"/>
        <end position="280"/>
    </location>
</feature>
<dbReference type="RefSeq" id="WP_090536232.1">
    <property type="nucleotide sequence ID" value="NZ_FOYD01000001.1"/>
</dbReference>
<dbReference type="PANTHER" id="PTHR42837">
    <property type="entry name" value="REGULATOR OF SIGMA-E PROTEASE RSEP"/>
    <property type="match status" value="1"/>
</dbReference>
<evidence type="ECO:0000313" key="16">
    <source>
        <dbReference type="Proteomes" id="UP001281217"/>
    </source>
</evidence>
<reference evidence="16" key="2">
    <citation type="submission" date="2023-07" db="EMBL/GenBank/DDBJ databases">
        <authorList>
            <person name="de Witt J."/>
        </authorList>
    </citation>
    <scope>NUCLEOTIDE SEQUENCE [LARGE SCALE GENOMIC DNA]</scope>
    <source>
        <strain evidence="16">FZJ</strain>
    </source>
</reference>
<feature type="transmembrane region" description="Helical" evidence="11">
    <location>
        <begin position="97"/>
        <end position="123"/>
    </location>
</feature>
<proteinExistence type="inferred from homology"/>
<dbReference type="STRING" id="1002526.SAMN05216578_101284"/>
<evidence type="ECO:0000256" key="8">
    <source>
        <dbReference type="ARBA" id="ARBA00022989"/>
    </source>
</evidence>
<dbReference type="GO" id="GO:0016020">
    <property type="term" value="C:membrane"/>
    <property type="evidence" value="ECO:0007669"/>
    <property type="project" value="UniProtKB-SubCell"/>
</dbReference>
<feature type="transmembrane region" description="Helical" evidence="11">
    <location>
        <begin position="423"/>
        <end position="444"/>
    </location>
</feature>
<evidence type="ECO:0000256" key="7">
    <source>
        <dbReference type="ARBA" id="ARBA00022833"/>
    </source>
</evidence>
<evidence type="ECO:0000256" key="11">
    <source>
        <dbReference type="RuleBase" id="RU362031"/>
    </source>
</evidence>
<evidence type="ECO:0000313" key="15">
    <source>
        <dbReference type="Proteomes" id="UP000242815"/>
    </source>
</evidence>
<protein>
    <recommendedName>
        <fullName evidence="11">Zinc metalloprotease</fullName>
        <ecNumber evidence="11">3.4.24.-</ecNumber>
    </recommendedName>
</protein>
<name>A0A1I5ZS13_9GAMM</name>
<evidence type="ECO:0000256" key="9">
    <source>
        <dbReference type="ARBA" id="ARBA00023049"/>
    </source>
</evidence>
<evidence type="ECO:0000256" key="6">
    <source>
        <dbReference type="ARBA" id="ARBA00022801"/>
    </source>
</evidence>
<dbReference type="Gene3D" id="2.30.42.10">
    <property type="match status" value="2"/>
</dbReference>
<keyword evidence="4 14" id="KW-0645">Protease</keyword>
<evidence type="ECO:0000313" key="14">
    <source>
        <dbReference type="EMBL" id="SFQ59269.1"/>
    </source>
</evidence>
<dbReference type="EC" id="3.4.24.-" evidence="11"/>
<keyword evidence="5 11" id="KW-0812">Transmembrane</keyword>
<evidence type="ECO:0000259" key="12">
    <source>
        <dbReference type="PROSITE" id="PS50106"/>
    </source>
</evidence>
<dbReference type="InterPro" id="IPR001478">
    <property type="entry name" value="PDZ"/>
</dbReference>
<dbReference type="OrthoDB" id="9782003at2"/>
<dbReference type="Pfam" id="PF17820">
    <property type="entry name" value="PDZ_6"/>
    <property type="match status" value="1"/>
</dbReference>
<evidence type="ECO:0000256" key="10">
    <source>
        <dbReference type="ARBA" id="ARBA00023136"/>
    </source>
</evidence>
<dbReference type="GO" id="GO:0006508">
    <property type="term" value="P:proteolysis"/>
    <property type="evidence" value="ECO:0007669"/>
    <property type="project" value="UniProtKB-KW"/>
</dbReference>
<feature type="transmembrane region" description="Helical" evidence="11">
    <location>
        <begin position="6"/>
        <end position="28"/>
    </location>
</feature>
<dbReference type="InterPro" id="IPR004387">
    <property type="entry name" value="Pept_M50_Zn"/>
</dbReference>
<dbReference type="Proteomes" id="UP000242815">
    <property type="component" value="Unassembled WGS sequence"/>
</dbReference>
<dbReference type="PROSITE" id="PS50106">
    <property type="entry name" value="PDZ"/>
    <property type="match status" value="1"/>
</dbReference>
<evidence type="ECO:0000256" key="5">
    <source>
        <dbReference type="ARBA" id="ARBA00022692"/>
    </source>
</evidence>
<accession>A0A1I5ZS13</accession>
<dbReference type="NCBIfam" id="NF008046">
    <property type="entry name" value="PRK10779.1"/>
    <property type="match status" value="1"/>
</dbReference>
<dbReference type="Proteomes" id="UP001281217">
    <property type="component" value="Unassembled WGS sequence"/>
</dbReference>
<dbReference type="InterPro" id="IPR008915">
    <property type="entry name" value="Peptidase_M50"/>
</dbReference>
<keyword evidence="7 11" id="KW-0862">Zinc</keyword>
<evidence type="ECO:0000256" key="1">
    <source>
        <dbReference type="ARBA" id="ARBA00001947"/>
    </source>
</evidence>
<keyword evidence="10 11" id="KW-0472">Membrane</keyword>
<comment type="similarity">
    <text evidence="3 11">Belongs to the peptidase M50B family.</text>
</comment>
<dbReference type="GO" id="GO:0004222">
    <property type="term" value="F:metalloendopeptidase activity"/>
    <property type="evidence" value="ECO:0007669"/>
    <property type="project" value="InterPro"/>
</dbReference>
<dbReference type="NCBIfam" id="TIGR00054">
    <property type="entry name" value="RIP metalloprotease RseP"/>
    <property type="match status" value="1"/>
</dbReference>
<reference evidence="14 15" key="1">
    <citation type="submission" date="2016-10" db="EMBL/GenBank/DDBJ databases">
        <authorList>
            <person name="de Groot N.N."/>
        </authorList>
    </citation>
    <scope>NUCLEOTIDE SEQUENCE [LARGE SCALE GENOMIC DNA]</scope>
    <source>
        <strain evidence="14 15">JCM 18415</strain>
    </source>
</reference>
<gene>
    <name evidence="13" type="primary">rseP</name>
    <name evidence="13" type="ORF">RED13_001435</name>
    <name evidence="14" type="ORF">SAMN05216578_101284</name>
</gene>